<dbReference type="KEGG" id="char:116223113"/>
<protein>
    <submittedName>
        <fullName evidence="3">Translation initiation factor IF-2-like</fullName>
    </submittedName>
</protein>
<feature type="region of interest" description="Disordered" evidence="1">
    <location>
        <begin position="299"/>
        <end position="355"/>
    </location>
</feature>
<dbReference type="Proteomes" id="UP000515152">
    <property type="component" value="Chromosome 13"/>
</dbReference>
<gene>
    <name evidence="3" type="primary">LOC116223113</name>
</gene>
<feature type="compositionally biased region" description="Basic and acidic residues" evidence="1">
    <location>
        <begin position="194"/>
        <end position="208"/>
    </location>
</feature>
<feature type="compositionally biased region" description="Basic and acidic residues" evidence="1">
    <location>
        <begin position="140"/>
        <end position="154"/>
    </location>
</feature>
<feature type="compositionally biased region" description="Low complexity" evidence="1">
    <location>
        <begin position="251"/>
        <end position="263"/>
    </location>
</feature>
<evidence type="ECO:0000313" key="2">
    <source>
        <dbReference type="Proteomes" id="UP000515152"/>
    </source>
</evidence>
<dbReference type="RefSeq" id="XP_031434440.1">
    <property type="nucleotide sequence ID" value="XM_031578580.2"/>
</dbReference>
<feature type="compositionally biased region" description="Gly residues" evidence="1">
    <location>
        <begin position="209"/>
        <end position="226"/>
    </location>
</feature>
<organism evidence="2 3">
    <name type="scientific">Clupea harengus</name>
    <name type="common">Atlantic herring</name>
    <dbReference type="NCBI Taxonomy" id="7950"/>
    <lineage>
        <taxon>Eukaryota</taxon>
        <taxon>Metazoa</taxon>
        <taxon>Chordata</taxon>
        <taxon>Craniata</taxon>
        <taxon>Vertebrata</taxon>
        <taxon>Euteleostomi</taxon>
        <taxon>Actinopterygii</taxon>
        <taxon>Neopterygii</taxon>
        <taxon>Teleostei</taxon>
        <taxon>Clupei</taxon>
        <taxon>Clupeiformes</taxon>
        <taxon>Clupeoidei</taxon>
        <taxon>Clupeidae</taxon>
        <taxon>Clupea</taxon>
    </lineage>
</organism>
<feature type="compositionally biased region" description="Basic and acidic residues" evidence="1">
    <location>
        <begin position="1"/>
        <end position="10"/>
    </location>
</feature>
<dbReference type="AlphaFoldDB" id="A0A6P8GHR3"/>
<evidence type="ECO:0000256" key="1">
    <source>
        <dbReference type="SAM" id="MobiDB-lite"/>
    </source>
</evidence>
<proteinExistence type="predicted"/>
<accession>A0A6P8GHR3</accession>
<feature type="compositionally biased region" description="Polar residues" evidence="1">
    <location>
        <begin position="114"/>
        <end position="123"/>
    </location>
</feature>
<feature type="compositionally biased region" description="Polar residues" evidence="1">
    <location>
        <begin position="264"/>
        <end position="275"/>
    </location>
</feature>
<name>A0A6P8GHR3_CLUHA</name>
<keyword evidence="2" id="KW-1185">Reference proteome</keyword>
<feature type="compositionally biased region" description="Basic and acidic residues" evidence="1">
    <location>
        <begin position="167"/>
        <end position="181"/>
    </location>
</feature>
<dbReference type="GeneID" id="116223113"/>
<dbReference type="OrthoDB" id="2157641at2759"/>
<feature type="compositionally biased region" description="Polar residues" evidence="1">
    <location>
        <begin position="130"/>
        <end position="139"/>
    </location>
</feature>
<feature type="compositionally biased region" description="Pro residues" evidence="1">
    <location>
        <begin position="325"/>
        <end position="337"/>
    </location>
</feature>
<feature type="region of interest" description="Disordered" evidence="1">
    <location>
        <begin position="1"/>
        <end position="284"/>
    </location>
</feature>
<sequence length="355" mass="37263">MSSLFMERRSPSPVPSSGEDTNRSDSPPRIGSLSRDSQIYASLQGPPLGREGTCEVRSAIGTRRASTAVQEWSVPRPGQAAPPGHNALPHQGPPLEMGEFVGKASPTPHRHQPPQYTGDSWSPSLERKQQATCYAQQSRDGPENHRSRGYEGHAAETPVSWTSQLQHWREERQTEEQEKSIRLHGTTPPVISSREVDKRRRNVSEAERGGGGGGGGGGSGGGGGTPGLSKSSSGVTGSIGDSSQLERDCLSAESSSQTSQRSSNGNNTAGVQSEDASGLESALRSQKIARAKWEFLYGAPAHDQRGPKDTPSACTAPSSGHSGKPPAPSSPPPPCPGSPSEAAGPRAQRRTSSTA</sequence>
<reference evidence="3" key="1">
    <citation type="submission" date="2025-08" db="UniProtKB">
        <authorList>
            <consortium name="RefSeq"/>
        </authorList>
    </citation>
    <scope>IDENTIFICATION</scope>
</reference>
<evidence type="ECO:0000313" key="3">
    <source>
        <dbReference type="RefSeq" id="XP_031434440.1"/>
    </source>
</evidence>